<dbReference type="InterPro" id="IPR005036">
    <property type="entry name" value="CBM21_dom"/>
</dbReference>
<feature type="region of interest" description="Disordered" evidence="1">
    <location>
        <begin position="340"/>
        <end position="365"/>
    </location>
</feature>
<feature type="compositionally biased region" description="Polar residues" evidence="1">
    <location>
        <begin position="504"/>
        <end position="517"/>
    </location>
</feature>
<dbReference type="OrthoDB" id="1881at2759"/>
<feature type="region of interest" description="Disordered" evidence="1">
    <location>
        <begin position="106"/>
        <end position="125"/>
    </location>
</feature>
<dbReference type="Gene3D" id="2.60.40.2440">
    <property type="entry name" value="Carbohydrate binding type-21 domain"/>
    <property type="match status" value="1"/>
</dbReference>
<reference evidence="4" key="1">
    <citation type="submission" date="2016-02" db="EMBL/GenBank/DDBJ databases">
        <title>Comparative genomics of biotechnologically important yeasts.</title>
        <authorList>
            <consortium name="DOE Joint Genome Institute"/>
            <person name="Riley R."/>
            <person name="Haridas S."/>
            <person name="Wolfe K.H."/>
            <person name="Lopes M.R."/>
            <person name="Hittinger C.T."/>
            <person name="Goker M."/>
            <person name="Salamov A."/>
            <person name="Wisecaver J."/>
            <person name="Long T.M."/>
            <person name="Aerts A.L."/>
            <person name="Barry K."/>
            <person name="Choi C."/>
            <person name="Clum A."/>
            <person name="Coughlan A.Y."/>
            <person name="Deshpande S."/>
            <person name="Douglass A.P."/>
            <person name="Hanson S.J."/>
            <person name="Klenk H.-P."/>
            <person name="Labutti K."/>
            <person name="Lapidus A."/>
            <person name="Lindquist E."/>
            <person name="Lipzen A."/>
            <person name="Meier-Kolthoff J.P."/>
            <person name="Ohm R.A."/>
            <person name="Otillar R.P."/>
            <person name="Pangilinan J."/>
            <person name="Peng Y."/>
            <person name="Rokas A."/>
            <person name="Rosa C.A."/>
            <person name="Scheuner C."/>
            <person name="Sibirny A.A."/>
            <person name="Slot J.C."/>
            <person name="Stielow J.B."/>
            <person name="Sun H."/>
            <person name="Kurtzman C.P."/>
            <person name="Blackwell M."/>
            <person name="Jeffries T.W."/>
            <person name="Grigoriev I.V."/>
        </authorList>
    </citation>
    <scope>NUCLEOTIDE SEQUENCE [LARGE SCALE GENOMIC DNA]</scope>
    <source>
        <strain evidence="4">NRRL Y-17796</strain>
    </source>
</reference>
<feature type="region of interest" description="Disordered" evidence="1">
    <location>
        <begin position="142"/>
        <end position="168"/>
    </location>
</feature>
<feature type="compositionally biased region" description="Polar residues" evidence="1">
    <location>
        <begin position="187"/>
        <end position="206"/>
    </location>
</feature>
<evidence type="ECO:0000313" key="4">
    <source>
        <dbReference type="Proteomes" id="UP000095023"/>
    </source>
</evidence>
<dbReference type="AlphaFoldDB" id="A0A1E4TI60"/>
<feature type="compositionally biased region" description="Low complexity" evidence="1">
    <location>
        <begin position="392"/>
        <end position="404"/>
    </location>
</feature>
<feature type="compositionally biased region" description="Polar residues" evidence="1">
    <location>
        <begin position="1098"/>
        <end position="1109"/>
    </location>
</feature>
<dbReference type="GO" id="GO:0008157">
    <property type="term" value="F:protein phosphatase 1 binding"/>
    <property type="evidence" value="ECO:0007669"/>
    <property type="project" value="TreeGrafter"/>
</dbReference>
<accession>A0A1E4TI60</accession>
<feature type="compositionally biased region" description="Polar residues" evidence="1">
    <location>
        <begin position="305"/>
        <end position="315"/>
    </location>
</feature>
<name>A0A1E4TI60_9ASCO</name>
<proteinExistence type="predicted"/>
<feature type="region of interest" description="Disordered" evidence="1">
    <location>
        <begin position="870"/>
        <end position="894"/>
    </location>
</feature>
<feature type="region of interest" description="Disordered" evidence="1">
    <location>
        <begin position="187"/>
        <end position="315"/>
    </location>
</feature>
<feature type="compositionally biased region" description="Polar residues" evidence="1">
    <location>
        <begin position="214"/>
        <end position="230"/>
    </location>
</feature>
<organism evidence="3 4">
    <name type="scientific">Tortispora caseinolytica NRRL Y-17796</name>
    <dbReference type="NCBI Taxonomy" id="767744"/>
    <lineage>
        <taxon>Eukaryota</taxon>
        <taxon>Fungi</taxon>
        <taxon>Dikarya</taxon>
        <taxon>Ascomycota</taxon>
        <taxon>Saccharomycotina</taxon>
        <taxon>Trigonopsidomycetes</taxon>
        <taxon>Trigonopsidales</taxon>
        <taxon>Trigonopsidaceae</taxon>
        <taxon>Tortispora</taxon>
    </lineage>
</organism>
<dbReference type="PROSITE" id="PS51159">
    <property type="entry name" value="CBM21"/>
    <property type="match status" value="1"/>
</dbReference>
<feature type="region of interest" description="Disordered" evidence="1">
    <location>
        <begin position="440"/>
        <end position="565"/>
    </location>
</feature>
<keyword evidence="4" id="KW-1185">Reference proteome</keyword>
<dbReference type="GO" id="GO:0000164">
    <property type="term" value="C:protein phosphatase type 1 complex"/>
    <property type="evidence" value="ECO:0007669"/>
    <property type="project" value="TreeGrafter"/>
</dbReference>
<evidence type="ECO:0000313" key="3">
    <source>
        <dbReference type="EMBL" id="ODV91450.1"/>
    </source>
</evidence>
<dbReference type="InterPro" id="IPR038175">
    <property type="entry name" value="CBM21_dom_sf"/>
</dbReference>
<feature type="region of interest" description="Disordered" evidence="1">
    <location>
        <begin position="1"/>
        <end position="26"/>
    </location>
</feature>
<feature type="region of interest" description="Disordered" evidence="1">
    <location>
        <begin position="1064"/>
        <end position="1109"/>
    </location>
</feature>
<dbReference type="Pfam" id="PF03370">
    <property type="entry name" value="CBM_21"/>
    <property type="match status" value="1"/>
</dbReference>
<dbReference type="PANTHER" id="PTHR12307:SF36">
    <property type="entry name" value="GLYCOGEN-BINDING SUBUNIT 76A"/>
    <property type="match status" value="1"/>
</dbReference>
<feature type="compositionally biased region" description="Polar residues" evidence="1">
    <location>
        <begin position="554"/>
        <end position="565"/>
    </location>
</feature>
<feature type="domain" description="CBM21" evidence="2">
    <location>
        <begin position="679"/>
        <end position="793"/>
    </location>
</feature>
<dbReference type="GO" id="GO:2001069">
    <property type="term" value="F:glycogen binding"/>
    <property type="evidence" value="ECO:0007669"/>
    <property type="project" value="TreeGrafter"/>
</dbReference>
<feature type="compositionally biased region" description="Basic and acidic residues" evidence="1">
    <location>
        <begin position="883"/>
        <end position="894"/>
    </location>
</feature>
<gene>
    <name evidence="3" type="ORF">CANCADRAFT_29879</name>
</gene>
<dbReference type="InterPro" id="IPR050782">
    <property type="entry name" value="PP1_regulatory_subunit_3"/>
</dbReference>
<evidence type="ECO:0000259" key="2">
    <source>
        <dbReference type="PROSITE" id="PS51159"/>
    </source>
</evidence>
<protein>
    <submittedName>
        <fullName evidence="3">Carbohydrate-binding module family 21 protein</fullName>
    </submittedName>
</protein>
<sequence>MPYSSPAKNTCSFEATSPSFSKDAYSNANTDISAHRNSLTDLNVIFRRLSPRRASVSETDPQLSLAESPDASEFCASGNLTHHVSEHNHSCQPLSIPCKTPFTDFSPTSDQSSAESSPLSNTSNTQFLDALDPITALSIGSASTPLSKDSEIENSKSFPGSGEPRHVTAISSSFDSSTFQHRSLANTQVPSGNHSFTASQEESSLSLDPPAEDFSSSKGSLYPTVSTASSIPRPRNLADSLTPCNLSASPSSNSPTSICPVFSDSGPTDQTLPVMSQLSTALPQRSESSLASAPYTSRRHRRSSDNPIHGNSFSVTNIREAIASSTSPTITESTTCTALPDTQISAPHPPPTTLSTSSAGQTADSLPELSLHEQSSPFFSAPMISYKHGEHNISSNSSDSSANSVDTEDSLTYDPTLSPAVSPDLTGLQKLHDAIKSMPHMSKLQSGSPEHSRKSSFQANYPLTSSKIEHVKPARAPIEMSDKTTKVYPEPESEPESETETLHDSSSGATLTRSQSALDLDQNDDTIGGYPLHRTESAPHIIRKKSGELVRPSLKSNSRPVSVPSTPTFPKNVHFDPTLVHVRHFLNSEKPNAVSADSSPVREKDESELWADAPSMDDENYEAEEEDDFFTSPRFPRFRRTSATYRPTRNSAYSPRRRRSSLARLTILTPNWPSESQQMDKRCTANVFMEKVYLSNDKKNLIGHVAVRNIAFAKTVVAKFTFDYWKTISEVYAHYNADIRDRNFTDSFDRFTFIIALDGIKQLTSKSLFFCIRYSAGGNEFWDNNDCLNYEVDFRPSGPKSSNVPDSDYEYSDGASVVMSDDDNSSVVSVPGRRVAGLRTILHAPSTDNLFNARGKVEDIPRKMPEETCSTLDGLKKSSGHSSGDDIDKTLGRTRESNLNSRYSFGNSLKRTLGLGTDSNYALDSDNAASAPRSNYSLAEMPGAEVGQNSKFKSSKPAALPDKVREKVAHLTKMSRSGIPDISANSYKDLIDSFCFFQTPSSTNSDTQFAGSSLPKDSLESLHNSLGNFSIDDSDVTVTDTVSSDSGSSSKGLKDAEAVFDVSSPMGLSSSASNGSSDDDLLLSKGGNGTSSSNRSSQATYQKTMQTTA</sequence>
<evidence type="ECO:0000256" key="1">
    <source>
        <dbReference type="SAM" id="MobiDB-lite"/>
    </source>
</evidence>
<dbReference type="PANTHER" id="PTHR12307">
    <property type="entry name" value="PROTEIN PHOSPHATASE 1 REGULATORY SUBUNIT"/>
    <property type="match status" value="1"/>
</dbReference>
<feature type="compositionally biased region" description="Low complexity" evidence="1">
    <location>
        <begin position="243"/>
        <end position="260"/>
    </location>
</feature>
<feature type="compositionally biased region" description="Polar residues" evidence="1">
    <location>
        <begin position="265"/>
        <end position="295"/>
    </location>
</feature>
<feature type="region of interest" description="Disordered" evidence="1">
    <location>
        <begin position="390"/>
        <end position="424"/>
    </location>
</feature>
<dbReference type="GO" id="GO:0005979">
    <property type="term" value="P:regulation of glycogen biosynthetic process"/>
    <property type="evidence" value="ECO:0007669"/>
    <property type="project" value="TreeGrafter"/>
</dbReference>
<feature type="compositionally biased region" description="Low complexity" evidence="1">
    <location>
        <begin position="1064"/>
        <end position="1076"/>
    </location>
</feature>
<feature type="compositionally biased region" description="Polar residues" evidence="1">
    <location>
        <begin position="443"/>
        <end position="466"/>
    </location>
</feature>
<dbReference type="EMBL" id="KV453841">
    <property type="protein sequence ID" value="ODV91450.1"/>
    <property type="molecule type" value="Genomic_DNA"/>
</dbReference>
<dbReference type="Proteomes" id="UP000095023">
    <property type="component" value="Unassembled WGS sequence"/>
</dbReference>